<protein>
    <recommendedName>
        <fullName evidence="5">tRNA pseudouridine synthase B</fullName>
        <ecNumber evidence="5">5.4.99.25</ecNumber>
    </recommendedName>
    <alternativeName>
        <fullName evidence="5">tRNA pseudouridine(55) synthase</fullName>
        <shortName evidence="5">Psi55 synthase</shortName>
    </alternativeName>
    <alternativeName>
        <fullName evidence="5">tRNA pseudouridylate synthase</fullName>
    </alternativeName>
    <alternativeName>
        <fullName evidence="5">tRNA-uridine isomerase</fullName>
    </alternativeName>
</protein>
<dbReference type="EC" id="5.4.99.25" evidence="5"/>
<dbReference type="CDD" id="cd02573">
    <property type="entry name" value="PseudoU_synth_EcTruB"/>
    <property type="match status" value="1"/>
</dbReference>
<dbReference type="EMBL" id="CP030759">
    <property type="protein sequence ID" value="AXA37041.1"/>
    <property type="molecule type" value="Genomic_DNA"/>
</dbReference>
<evidence type="ECO:0000313" key="9">
    <source>
        <dbReference type="Proteomes" id="UP000262583"/>
    </source>
</evidence>
<feature type="active site" description="Nucleophile" evidence="5">
    <location>
        <position position="48"/>
    </location>
</feature>
<sequence length="357" mass="39718">MRRKDLQHFDIAGVLPVWKEVGPTSHDVVDMVRRVARIRQVGHTGTLDPAAEGLLVLCLGPYTKLVPYLTDTDKVYRGWFAFGVETDTDDSDGKPIAVADASGVDEARVREAAARFVGEIEQIPPRFSAVKVGGKKLYEYARAEQEVAVEPRRVRIDRFEIGRVKPLELPQDFVERARQNPAVAQEFERLLGTFRQVEFEVAVSSGTYVRSVARDLGRALGCGGFLLRLARVATGAFRAEQAMPMEALASMTPEKLDEHLVRGVAVLDRAKYPIFRILPAYLPRLQKGQPLTDRMVEEMEEAAKVPNDAVCAIADDVGGLLAMVRAIRFDALQRKNAYPAGHRVGFRPLRIFPNGLR</sequence>
<evidence type="ECO:0000256" key="4">
    <source>
        <dbReference type="ARBA" id="ARBA00023235"/>
    </source>
</evidence>
<dbReference type="InterPro" id="IPR032819">
    <property type="entry name" value="TruB_C"/>
</dbReference>
<feature type="domain" description="tRNA pseudouridylate synthase B C-terminal" evidence="7">
    <location>
        <begin position="210"/>
        <end position="260"/>
    </location>
</feature>
<dbReference type="HAMAP" id="MF_01080">
    <property type="entry name" value="TruB_bact"/>
    <property type="match status" value="1"/>
</dbReference>
<gene>
    <name evidence="5" type="primary">truB</name>
    <name evidence="8" type="ORF">BRCON_2264</name>
</gene>
<dbReference type="PANTHER" id="PTHR13767:SF2">
    <property type="entry name" value="PSEUDOURIDYLATE SYNTHASE TRUB1"/>
    <property type="match status" value="1"/>
</dbReference>
<comment type="similarity">
    <text evidence="2 5">Belongs to the pseudouridine synthase TruB family. Type 1 subfamily.</text>
</comment>
<evidence type="ECO:0000259" key="7">
    <source>
        <dbReference type="Pfam" id="PF16198"/>
    </source>
</evidence>
<feature type="domain" description="Pseudouridine synthase II N-terminal" evidence="6">
    <location>
        <begin position="33"/>
        <end position="208"/>
    </location>
</feature>
<evidence type="ECO:0000313" key="8">
    <source>
        <dbReference type="EMBL" id="AXA37041.1"/>
    </source>
</evidence>
<dbReference type="AlphaFoldDB" id="A0A2Z4Y770"/>
<dbReference type="GO" id="GO:0160148">
    <property type="term" value="F:tRNA pseudouridine(55) synthase activity"/>
    <property type="evidence" value="ECO:0007669"/>
    <property type="project" value="UniProtKB-EC"/>
</dbReference>
<proteinExistence type="inferred from homology"/>
<dbReference type="SUPFAM" id="SSF55120">
    <property type="entry name" value="Pseudouridine synthase"/>
    <property type="match status" value="1"/>
</dbReference>
<dbReference type="InterPro" id="IPR020103">
    <property type="entry name" value="PsdUridine_synth_cat_dom_sf"/>
</dbReference>
<dbReference type="Gene3D" id="3.30.2350.10">
    <property type="entry name" value="Pseudouridine synthase"/>
    <property type="match status" value="1"/>
</dbReference>
<dbReference type="Pfam" id="PF01509">
    <property type="entry name" value="TruB_N"/>
    <property type="match status" value="1"/>
</dbReference>
<dbReference type="NCBIfam" id="TIGR00431">
    <property type="entry name" value="TruB"/>
    <property type="match status" value="1"/>
</dbReference>
<evidence type="ECO:0000259" key="6">
    <source>
        <dbReference type="Pfam" id="PF01509"/>
    </source>
</evidence>
<keyword evidence="3 5" id="KW-0819">tRNA processing</keyword>
<dbReference type="InterPro" id="IPR014780">
    <property type="entry name" value="tRNA_psdUridine_synth_TruB"/>
</dbReference>
<dbReference type="Proteomes" id="UP000262583">
    <property type="component" value="Chromosome"/>
</dbReference>
<dbReference type="GO" id="GO:1990481">
    <property type="term" value="P:mRNA pseudouridine synthesis"/>
    <property type="evidence" value="ECO:0007669"/>
    <property type="project" value="TreeGrafter"/>
</dbReference>
<evidence type="ECO:0000256" key="1">
    <source>
        <dbReference type="ARBA" id="ARBA00000385"/>
    </source>
</evidence>
<evidence type="ECO:0000256" key="3">
    <source>
        <dbReference type="ARBA" id="ARBA00022694"/>
    </source>
</evidence>
<dbReference type="Pfam" id="PF16198">
    <property type="entry name" value="TruB_C_2"/>
    <property type="match status" value="1"/>
</dbReference>
<dbReference type="PANTHER" id="PTHR13767">
    <property type="entry name" value="TRNA-PSEUDOURIDINE SYNTHASE"/>
    <property type="match status" value="1"/>
</dbReference>
<dbReference type="GO" id="GO:0003723">
    <property type="term" value="F:RNA binding"/>
    <property type="evidence" value="ECO:0007669"/>
    <property type="project" value="InterPro"/>
</dbReference>
<keyword evidence="4 5" id="KW-0413">Isomerase</keyword>
<evidence type="ECO:0000256" key="5">
    <source>
        <dbReference type="HAMAP-Rule" id="MF_01080"/>
    </source>
</evidence>
<reference evidence="8 9" key="1">
    <citation type="submission" date="2018-05" db="EMBL/GenBank/DDBJ databases">
        <title>A metagenomic window into the 2 km-deep terrestrial subsurface aquifer revealed taxonomically and functionally diverse microbial community comprising novel uncultured bacterial lineages.</title>
        <authorList>
            <person name="Kadnikov V.V."/>
            <person name="Mardanov A.V."/>
            <person name="Beletsky A.V."/>
            <person name="Banks D."/>
            <person name="Pimenov N.V."/>
            <person name="Frank Y.A."/>
            <person name="Karnachuk O.V."/>
            <person name="Ravin N.V."/>
        </authorList>
    </citation>
    <scope>NUCLEOTIDE SEQUENCE [LARGE SCALE GENOMIC DNA]</scope>
    <source>
        <strain evidence="8">BY</strain>
    </source>
</reference>
<name>A0A2Z4Y770_SUMC1</name>
<evidence type="ECO:0000256" key="2">
    <source>
        <dbReference type="ARBA" id="ARBA00005642"/>
    </source>
</evidence>
<comment type="catalytic activity">
    <reaction evidence="1 5">
        <text>uridine(55) in tRNA = pseudouridine(55) in tRNA</text>
        <dbReference type="Rhea" id="RHEA:42532"/>
        <dbReference type="Rhea" id="RHEA-COMP:10101"/>
        <dbReference type="Rhea" id="RHEA-COMP:10102"/>
        <dbReference type="ChEBI" id="CHEBI:65314"/>
        <dbReference type="ChEBI" id="CHEBI:65315"/>
        <dbReference type="EC" id="5.4.99.25"/>
    </reaction>
</comment>
<organism evidence="8 9">
    <name type="scientific">Sumerlaea chitinivorans</name>
    <dbReference type="NCBI Taxonomy" id="2250252"/>
    <lineage>
        <taxon>Bacteria</taxon>
        <taxon>Candidatus Sumerlaeota</taxon>
        <taxon>Candidatus Sumerlaeia</taxon>
        <taxon>Candidatus Sumerlaeales</taxon>
        <taxon>Candidatus Sumerlaeaceae</taxon>
        <taxon>Candidatus Sumerlaea</taxon>
    </lineage>
</organism>
<dbReference type="GO" id="GO:0031119">
    <property type="term" value="P:tRNA pseudouridine synthesis"/>
    <property type="evidence" value="ECO:0007669"/>
    <property type="project" value="UniProtKB-UniRule"/>
</dbReference>
<accession>A0A2Z4Y770</accession>
<dbReference type="InterPro" id="IPR002501">
    <property type="entry name" value="PsdUridine_synth_N"/>
</dbReference>
<dbReference type="KEGG" id="schv:BRCON_2264"/>
<comment type="function">
    <text evidence="5">Responsible for synthesis of pseudouridine from uracil-55 in the psi GC loop of transfer RNAs.</text>
</comment>